<dbReference type="InterPro" id="IPR036397">
    <property type="entry name" value="RNaseH_sf"/>
</dbReference>
<dbReference type="Gene3D" id="3.30.420.10">
    <property type="entry name" value="Ribonuclease H-like superfamily/Ribonuclease H"/>
    <property type="match status" value="1"/>
</dbReference>
<keyword evidence="2" id="KW-0548">Nucleotidyltransferase</keyword>
<dbReference type="GO" id="GO:0004523">
    <property type="term" value="F:RNA-DNA hybrid ribonuclease activity"/>
    <property type="evidence" value="ECO:0007669"/>
    <property type="project" value="InterPro"/>
</dbReference>
<dbReference type="GO" id="GO:0003676">
    <property type="term" value="F:nucleic acid binding"/>
    <property type="evidence" value="ECO:0007669"/>
    <property type="project" value="InterPro"/>
</dbReference>
<evidence type="ECO:0000313" key="3">
    <source>
        <dbReference type="Proteomes" id="UP001151071"/>
    </source>
</evidence>
<sequence length="149" mass="17404">MVQDKMYTGCFDITRNNKSLYAVAWLISPEGERVWELQKRVEGLDRNEASYYALQMLLEEILVRGITAVKFLGTNSLVMKQASGQWQAKKTRLFNYCVKVRSLLANLRHFQFERLDREQQEEDQEVSFIPVPQVGGGQETEQFVMVSFW</sequence>
<accession>A0A9X3TUN3</accession>
<evidence type="ECO:0000259" key="1">
    <source>
        <dbReference type="Pfam" id="PF13456"/>
    </source>
</evidence>
<dbReference type="InterPro" id="IPR002156">
    <property type="entry name" value="RNaseH_domain"/>
</dbReference>
<dbReference type="AlphaFoldDB" id="A0A9X3TUN3"/>
<organism evidence="2 3">
    <name type="scientific">Brevibacillus thermoruber</name>
    <dbReference type="NCBI Taxonomy" id="33942"/>
    <lineage>
        <taxon>Bacteria</taxon>
        <taxon>Bacillati</taxon>
        <taxon>Bacillota</taxon>
        <taxon>Bacilli</taxon>
        <taxon>Bacillales</taxon>
        <taxon>Paenibacillaceae</taxon>
        <taxon>Brevibacillus</taxon>
    </lineage>
</organism>
<dbReference type="EMBL" id="JAPYYP010000048">
    <property type="protein sequence ID" value="MDA5110877.1"/>
    <property type="molecule type" value="Genomic_DNA"/>
</dbReference>
<dbReference type="Pfam" id="PF13456">
    <property type="entry name" value="RVT_3"/>
    <property type="match status" value="1"/>
</dbReference>
<reference evidence="2" key="1">
    <citation type="submission" date="2022-12" db="EMBL/GenBank/DDBJ databases">
        <title>Draft genome sequence of the thermophilic strain Brevibacillus thermoruber HT42, isolated from Los Humeros, Puebla, Mexico, with biotechnological potential.</title>
        <authorList>
            <person name="Lara Sanchez J."/>
            <person name="Solis Palacios R."/>
            <person name="Bustos Baena A.S."/>
            <person name="Ruz Baez A.E."/>
            <person name="Espinosa Luna G."/>
            <person name="Oliart Ros R.M."/>
        </authorList>
    </citation>
    <scope>NUCLEOTIDE SEQUENCE</scope>
    <source>
        <strain evidence="2">HT42</strain>
    </source>
</reference>
<feature type="domain" description="RNase H type-1" evidence="1">
    <location>
        <begin position="22"/>
        <end position="119"/>
    </location>
</feature>
<keyword evidence="2" id="KW-0808">Transferase</keyword>
<dbReference type="RefSeq" id="WP_271140982.1">
    <property type="nucleotide sequence ID" value="NZ_JAPYYP010000048.1"/>
</dbReference>
<evidence type="ECO:0000313" key="2">
    <source>
        <dbReference type="EMBL" id="MDA5110877.1"/>
    </source>
</evidence>
<comment type="caution">
    <text evidence="2">The sequence shown here is derived from an EMBL/GenBank/DDBJ whole genome shotgun (WGS) entry which is preliminary data.</text>
</comment>
<protein>
    <submittedName>
        <fullName evidence="2">Reverse transcriptase-like protein</fullName>
    </submittedName>
</protein>
<name>A0A9X3TUN3_9BACL</name>
<keyword evidence="2" id="KW-0695">RNA-directed DNA polymerase</keyword>
<proteinExistence type="predicted"/>
<dbReference type="Proteomes" id="UP001151071">
    <property type="component" value="Unassembled WGS sequence"/>
</dbReference>
<gene>
    <name evidence="2" type="ORF">O3V59_21285</name>
</gene>
<dbReference type="GO" id="GO:0003964">
    <property type="term" value="F:RNA-directed DNA polymerase activity"/>
    <property type="evidence" value="ECO:0007669"/>
    <property type="project" value="UniProtKB-KW"/>
</dbReference>
<keyword evidence="3" id="KW-1185">Reference proteome</keyword>